<accession>F4PMU6</accession>
<dbReference type="Pfam" id="PF02811">
    <property type="entry name" value="PHP"/>
    <property type="match status" value="1"/>
</dbReference>
<keyword evidence="2" id="KW-0812">Transmembrane</keyword>
<feature type="compositionally biased region" description="Low complexity" evidence="1">
    <location>
        <begin position="625"/>
        <end position="635"/>
    </location>
</feature>
<dbReference type="Gene3D" id="3.20.20.140">
    <property type="entry name" value="Metal-dependent hydrolases"/>
    <property type="match status" value="1"/>
</dbReference>
<dbReference type="NCBIfam" id="NF038032">
    <property type="entry name" value="CehA_McbA_metalo"/>
    <property type="match status" value="1"/>
</dbReference>
<dbReference type="KEGG" id="dfa:DFA_05824"/>
<keyword evidence="2" id="KW-1133">Transmembrane helix</keyword>
<dbReference type="InterPro" id="IPR004013">
    <property type="entry name" value="PHP_dom"/>
</dbReference>
<dbReference type="RefSeq" id="XP_004361541.1">
    <property type="nucleotide sequence ID" value="XM_004361484.1"/>
</dbReference>
<feature type="transmembrane region" description="Helical" evidence="2">
    <location>
        <begin position="550"/>
        <end position="568"/>
    </location>
</feature>
<dbReference type="SMART" id="SM00481">
    <property type="entry name" value="POLIIIAc"/>
    <property type="match status" value="1"/>
</dbReference>
<evidence type="ECO:0000256" key="2">
    <source>
        <dbReference type="SAM" id="Phobius"/>
    </source>
</evidence>
<evidence type="ECO:0000256" key="1">
    <source>
        <dbReference type="SAM" id="MobiDB-lite"/>
    </source>
</evidence>
<protein>
    <recommendedName>
        <fullName evidence="3">Polymerase/histidinol phosphatase N-terminal domain-containing protein</fullName>
    </recommendedName>
</protein>
<keyword evidence="2" id="KW-0472">Membrane</keyword>
<dbReference type="EMBL" id="GL883008">
    <property type="protein sequence ID" value="EGG23690.1"/>
    <property type="molecule type" value="Genomic_DNA"/>
</dbReference>
<dbReference type="InterPro" id="IPR003141">
    <property type="entry name" value="Pol/His_phosphatase_N"/>
</dbReference>
<proteinExistence type="predicted"/>
<name>F4PMU6_CACFS</name>
<reference evidence="5" key="1">
    <citation type="journal article" date="2011" name="Genome Res.">
        <title>Phylogeny-wide analysis of social amoeba genomes highlights ancient origins for complex intercellular communication.</title>
        <authorList>
            <person name="Heidel A.J."/>
            <person name="Lawal H.M."/>
            <person name="Felder M."/>
            <person name="Schilde C."/>
            <person name="Helps N.R."/>
            <person name="Tunggal B."/>
            <person name="Rivero F."/>
            <person name="John U."/>
            <person name="Schleicher M."/>
            <person name="Eichinger L."/>
            <person name="Platzer M."/>
            <person name="Noegel A.A."/>
            <person name="Schaap P."/>
            <person name="Gloeckner G."/>
        </authorList>
    </citation>
    <scope>NUCLEOTIDE SEQUENCE [LARGE SCALE GENOMIC DNA]</scope>
    <source>
        <strain evidence="5">SH3</strain>
    </source>
</reference>
<feature type="region of interest" description="Disordered" evidence="1">
    <location>
        <begin position="619"/>
        <end position="638"/>
    </location>
</feature>
<evidence type="ECO:0000259" key="3">
    <source>
        <dbReference type="SMART" id="SM00481"/>
    </source>
</evidence>
<feature type="compositionally biased region" description="Low complexity" evidence="1">
    <location>
        <begin position="11"/>
        <end position="34"/>
    </location>
</feature>
<keyword evidence="5" id="KW-1185">Reference proteome</keyword>
<feature type="transmembrane region" description="Helical" evidence="2">
    <location>
        <begin position="218"/>
        <end position="235"/>
    </location>
</feature>
<dbReference type="AlphaFoldDB" id="F4PMU6"/>
<gene>
    <name evidence="4" type="ORF">DFA_05824</name>
</gene>
<evidence type="ECO:0000313" key="4">
    <source>
        <dbReference type="EMBL" id="EGG23690.1"/>
    </source>
</evidence>
<feature type="compositionally biased region" description="Low complexity" evidence="1">
    <location>
        <begin position="42"/>
        <end position="71"/>
    </location>
</feature>
<dbReference type="InterPro" id="IPR016195">
    <property type="entry name" value="Pol/histidinol_Pase-like"/>
</dbReference>
<dbReference type="GO" id="GO:0004534">
    <property type="term" value="F:5'-3' RNA exonuclease activity"/>
    <property type="evidence" value="ECO:0007669"/>
    <property type="project" value="TreeGrafter"/>
</dbReference>
<dbReference type="PANTHER" id="PTHR42924:SF3">
    <property type="entry name" value="POLYMERASE_HISTIDINOL PHOSPHATASE N-TERMINAL DOMAIN-CONTAINING PROTEIN"/>
    <property type="match status" value="1"/>
</dbReference>
<dbReference type="PANTHER" id="PTHR42924">
    <property type="entry name" value="EXONUCLEASE"/>
    <property type="match status" value="1"/>
</dbReference>
<evidence type="ECO:0000313" key="5">
    <source>
        <dbReference type="Proteomes" id="UP000007797"/>
    </source>
</evidence>
<feature type="domain" description="Polymerase/histidinol phosphatase N-terminal" evidence="3">
    <location>
        <begin position="275"/>
        <end position="343"/>
    </location>
</feature>
<dbReference type="GO" id="GO:0035312">
    <property type="term" value="F:5'-3' DNA exonuclease activity"/>
    <property type="evidence" value="ECO:0007669"/>
    <property type="project" value="TreeGrafter"/>
</dbReference>
<feature type="region of interest" description="Disordered" evidence="1">
    <location>
        <begin position="1"/>
        <end position="81"/>
    </location>
</feature>
<organism evidence="4 5">
    <name type="scientific">Cavenderia fasciculata</name>
    <name type="common">Slime mold</name>
    <name type="synonym">Dictyostelium fasciculatum</name>
    <dbReference type="NCBI Taxonomy" id="261658"/>
    <lineage>
        <taxon>Eukaryota</taxon>
        <taxon>Amoebozoa</taxon>
        <taxon>Evosea</taxon>
        <taxon>Eumycetozoa</taxon>
        <taxon>Dictyostelia</taxon>
        <taxon>Acytosteliales</taxon>
        <taxon>Cavenderiaceae</taxon>
        <taxon>Cavenderia</taxon>
    </lineage>
</organism>
<dbReference type="GeneID" id="14874917"/>
<dbReference type="SUPFAM" id="SSF89550">
    <property type="entry name" value="PHP domain-like"/>
    <property type="match status" value="1"/>
</dbReference>
<dbReference type="OrthoDB" id="16564at2759"/>
<sequence length="664" mass="75646">MAIARQSFIQNNSHNLNNNNNNNFENNNNTNYSNHSFEESDNLISLNNNNNQTINNNNLDYLNNNSNNNNNQEDKYDNSKSKYLSQQPEYYNSSNSFTFPSIQSQYYRVKNYIRNLFKFNQSIPIDRSSIQLGSYSYSAASTSPSTFNSNQNNSIQFLSRSNSTTSIYSSISSNNNNNNSTNNNNLKMVFNSTKTIGNQIKKRKHIVKEFGIRCCRHVLVMCAILAIIIPISLYITNNSPRKYDGANIEFEGEDYDPRHLQIYDTNLVANPNIFLDPHSHSTYSDGKLSVENLILWHIKNGFNAMIVTDHNTVSGGLAAEKLAKEKYQEKIVVIPGIEWTNCRVHLGLIGIREDVPLIKRPTNTQIKEIIDKVHSLGGLVVLNHYPWSTWAGLDQPSMEEWKEMGIDFLEVVNESTMDYQGLQFALKNGIRYTTGSDYHFDQRGMCWTVLDSPNITQPYNKNDTINAKYLTSEIVMDALRTLNTTFIFDPVGSGISIKENNEFSSTYNFMAPWVYLGDFFHSYYVLQKGMYSFVDGPCTDQHVVVYGKQLISLIGWIIFFFIAIELIYQACKVLYRRFFKIHTIDPITPSPMDKEGYDDFITTTGDGFKGKHNSSTISIDRMDSTESGSSPTLSSVDHSFTNDSVLDFNDDNFDRDDSTSTPAP</sequence>
<dbReference type="InterPro" id="IPR052018">
    <property type="entry name" value="PHP_domain"/>
</dbReference>
<dbReference type="Proteomes" id="UP000007797">
    <property type="component" value="Unassembled WGS sequence"/>
</dbReference>